<sequence length="318" mass="35093">MKSYFQRATGVARSVKALACRSEVALRRGSTPPTLPSFGGVKGLYACFRNRQGMSSQKLILKVGAIVMLIRNTNMGSGLVNGIRMKVHGLIEKSVKLEIITAAGKGNIVCARSCVFACFPHKTNTRRTLACGHHPRNPINSDGHLHSQKLQVRVSRVRRHRGKQDGQMCLHYPTAVDRMDYSGLSTSEWITCLKINANLAAVRVPGPFGRIPGADMDARRLKPLPRPATIIMDTWNILGGEKGGSFFRPRYKNLELRFCGRELRKSVSDHGNCDLRSTPPTLPSFGGVKGLYACFRNRQEPHNPLETDCNSTQKVPGS</sequence>
<dbReference type="EMBL" id="JAJSOF020000015">
    <property type="protein sequence ID" value="KAJ4440784.1"/>
    <property type="molecule type" value="Genomic_DNA"/>
</dbReference>
<protein>
    <recommendedName>
        <fullName evidence="1">DNA helicase Pif1-like 2B domain-containing protein</fullName>
    </recommendedName>
</protein>
<name>A0ABQ8T2T0_PERAM</name>
<feature type="domain" description="DNA helicase Pif1-like 2B" evidence="1">
    <location>
        <begin position="51"/>
        <end position="90"/>
    </location>
</feature>
<evidence type="ECO:0000313" key="3">
    <source>
        <dbReference type="Proteomes" id="UP001148838"/>
    </source>
</evidence>
<gene>
    <name evidence="2" type="ORF">ANN_10630</name>
</gene>
<evidence type="ECO:0000259" key="1">
    <source>
        <dbReference type="Pfam" id="PF21530"/>
    </source>
</evidence>
<keyword evidence="3" id="KW-1185">Reference proteome</keyword>
<evidence type="ECO:0000313" key="2">
    <source>
        <dbReference type="EMBL" id="KAJ4440784.1"/>
    </source>
</evidence>
<proteinExistence type="predicted"/>
<dbReference type="Pfam" id="PF21530">
    <property type="entry name" value="Pif1_2B_dom"/>
    <property type="match status" value="1"/>
</dbReference>
<accession>A0ABQ8T2T0</accession>
<dbReference type="InterPro" id="IPR049163">
    <property type="entry name" value="Pif1-like_2B_dom"/>
</dbReference>
<comment type="caution">
    <text evidence="2">The sequence shown here is derived from an EMBL/GenBank/DDBJ whole genome shotgun (WGS) entry which is preliminary data.</text>
</comment>
<organism evidence="2 3">
    <name type="scientific">Periplaneta americana</name>
    <name type="common">American cockroach</name>
    <name type="synonym">Blatta americana</name>
    <dbReference type="NCBI Taxonomy" id="6978"/>
    <lineage>
        <taxon>Eukaryota</taxon>
        <taxon>Metazoa</taxon>
        <taxon>Ecdysozoa</taxon>
        <taxon>Arthropoda</taxon>
        <taxon>Hexapoda</taxon>
        <taxon>Insecta</taxon>
        <taxon>Pterygota</taxon>
        <taxon>Neoptera</taxon>
        <taxon>Polyneoptera</taxon>
        <taxon>Dictyoptera</taxon>
        <taxon>Blattodea</taxon>
        <taxon>Blattoidea</taxon>
        <taxon>Blattidae</taxon>
        <taxon>Blattinae</taxon>
        <taxon>Periplaneta</taxon>
    </lineage>
</organism>
<dbReference type="Proteomes" id="UP001148838">
    <property type="component" value="Unassembled WGS sequence"/>
</dbReference>
<reference evidence="2 3" key="1">
    <citation type="journal article" date="2022" name="Allergy">
        <title>Genome assembly and annotation of Periplaneta americana reveal a comprehensive cockroach allergen profile.</title>
        <authorList>
            <person name="Wang L."/>
            <person name="Xiong Q."/>
            <person name="Saelim N."/>
            <person name="Wang L."/>
            <person name="Nong W."/>
            <person name="Wan A.T."/>
            <person name="Shi M."/>
            <person name="Liu X."/>
            <person name="Cao Q."/>
            <person name="Hui J.H.L."/>
            <person name="Sookrung N."/>
            <person name="Leung T.F."/>
            <person name="Tungtrongchitr A."/>
            <person name="Tsui S.K.W."/>
        </authorList>
    </citation>
    <scope>NUCLEOTIDE SEQUENCE [LARGE SCALE GENOMIC DNA]</scope>
    <source>
        <strain evidence="2">PWHHKU_190912</strain>
    </source>
</reference>